<accession>A0ABR4KD85</accession>
<proteinExistence type="inferred from homology"/>
<evidence type="ECO:0000256" key="1">
    <source>
        <dbReference type="ARBA" id="ARBA00022603"/>
    </source>
</evidence>
<dbReference type="Gene3D" id="3.40.50.150">
    <property type="entry name" value="Vaccinia Virus protein VP39"/>
    <property type="match status" value="1"/>
</dbReference>
<dbReference type="EMBL" id="JBFXLU010000038">
    <property type="protein sequence ID" value="KAL2850250.1"/>
    <property type="molecule type" value="Genomic_DNA"/>
</dbReference>
<keyword evidence="3" id="KW-0949">S-adenosyl-L-methionine</keyword>
<keyword evidence="2" id="KW-0808">Transferase</keyword>
<evidence type="ECO:0000313" key="7">
    <source>
        <dbReference type="Proteomes" id="UP001610446"/>
    </source>
</evidence>
<evidence type="ECO:0000313" key="6">
    <source>
        <dbReference type="EMBL" id="KAL2850250.1"/>
    </source>
</evidence>
<dbReference type="PANTHER" id="PTHR43712">
    <property type="entry name" value="PUTATIVE (AFU_ORTHOLOGUE AFUA_4G14580)-RELATED"/>
    <property type="match status" value="1"/>
</dbReference>
<keyword evidence="7" id="KW-1185">Reference proteome</keyword>
<feature type="domain" description="O-methyltransferase C-terminal" evidence="5">
    <location>
        <begin position="170"/>
        <end position="367"/>
    </location>
</feature>
<dbReference type="Proteomes" id="UP001610446">
    <property type="component" value="Unassembled WGS sequence"/>
</dbReference>
<comment type="caution">
    <text evidence="6">The sequence shown here is derived from an EMBL/GenBank/DDBJ whole genome shotgun (WGS) entry which is preliminary data.</text>
</comment>
<dbReference type="InterPro" id="IPR029063">
    <property type="entry name" value="SAM-dependent_MTases_sf"/>
</dbReference>
<dbReference type="PROSITE" id="PS51683">
    <property type="entry name" value="SAM_OMT_II"/>
    <property type="match status" value="1"/>
</dbReference>
<dbReference type="Pfam" id="PF00891">
    <property type="entry name" value="Methyltransf_2"/>
    <property type="match status" value="1"/>
</dbReference>
<dbReference type="SUPFAM" id="SSF53335">
    <property type="entry name" value="S-adenosyl-L-methionine-dependent methyltransferases"/>
    <property type="match status" value="1"/>
</dbReference>
<evidence type="ECO:0000256" key="2">
    <source>
        <dbReference type="ARBA" id="ARBA00022679"/>
    </source>
</evidence>
<dbReference type="InterPro" id="IPR016461">
    <property type="entry name" value="COMT-like"/>
</dbReference>
<evidence type="ECO:0000259" key="5">
    <source>
        <dbReference type="Pfam" id="PF00891"/>
    </source>
</evidence>
<dbReference type="PANTHER" id="PTHR43712:SF5">
    <property type="entry name" value="O-METHYLTRANSFERASE ASQN-RELATED"/>
    <property type="match status" value="1"/>
</dbReference>
<evidence type="ECO:0000256" key="4">
    <source>
        <dbReference type="ARBA" id="ARBA00038277"/>
    </source>
</evidence>
<dbReference type="InterPro" id="IPR001077">
    <property type="entry name" value="COMT_C"/>
</dbReference>
<protein>
    <submittedName>
        <fullName evidence="6">O-methyltransferase-domain-containing protein</fullName>
    </submittedName>
</protein>
<organism evidence="6 7">
    <name type="scientific">Aspergillus pseudoustus</name>
    <dbReference type="NCBI Taxonomy" id="1810923"/>
    <lineage>
        <taxon>Eukaryota</taxon>
        <taxon>Fungi</taxon>
        <taxon>Dikarya</taxon>
        <taxon>Ascomycota</taxon>
        <taxon>Pezizomycotina</taxon>
        <taxon>Eurotiomycetes</taxon>
        <taxon>Eurotiomycetidae</taxon>
        <taxon>Eurotiales</taxon>
        <taxon>Aspergillaceae</taxon>
        <taxon>Aspergillus</taxon>
        <taxon>Aspergillus subgen. Nidulantes</taxon>
    </lineage>
</organism>
<comment type="similarity">
    <text evidence="4">Belongs to the class I-like SAM-binding methyltransferase superfamily. Cation-independent O-methyltransferase family.</text>
</comment>
<keyword evidence="1" id="KW-0489">Methyltransferase</keyword>
<evidence type="ECO:0000256" key="3">
    <source>
        <dbReference type="ARBA" id="ARBA00022691"/>
    </source>
</evidence>
<reference evidence="6 7" key="1">
    <citation type="submission" date="2024-07" db="EMBL/GenBank/DDBJ databases">
        <title>Section-level genome sequencing and comparative genomics of Aspergillus sections Usti and Cavernicolus.</title>
        <authorList>
            <consortium name="Lawrence Berkeley National Laboratory"/>
            <person name="Nybo J.L."/>
            <person name="Vesth T.C."/>
            <person name="Theobald S."/>
            <person name="Frisvad J.C."/>
            <person name="Larsen T.O."/>
            <person name="Kjaerboelling I."/>
            <person name="Rothschild-Mancinelli K."/>
            <person name="Lyhne E.K."/>
            <person name="Kogle M.E."/>
            <person name="Barry K."/>
            <person name="Clum A."/>
            <person name="Na H."/>
            <person name="Ledsgaard L."/>
            <person name="Lin J."/>
            <person name="Lipzen A."/>
            <person name="Kuo A."/>
            <person name="Riley R."/>
            <person name="Mondo S."/>
            <person name="Labutti K."/>
            <person name="Haridas S."/>
            <person name="Pangalinan J."/>
            <person name="Salamov A.A."/>
            <person name="Simmons B.A."/>
            <person name="Magnuson J.K."/>
            <person name="Chen J."/>
            <person name="Drula E."/>
            <person name="Henrissat B."/>
            <person name="Wiebenga A."/>
            <person name="Lubbers R.J."/>
            <person name="Gomes A.C."/>
            <person name="Makela M.R."/>
            <person name="Stajich J."/>
            <person name="Grigoriev I.V."/>
            <person name="Mortensen U.H."/>
            <person name="De Vries R.P."/>
            <person name="Baker S.E."/>
            <person name="Andersen M.R."/>
        </authorList>
    </citation>
    <scope>NUCLEOTIDE SEQUENCE [LARGE SCALE GENOMIC DNA]</scope>
    <source>
        <strain evidence="6 7">CBS 123904</strain>
    </source>
</reference>
<sequence>MAESANILALAMQITGAAQVISDFTSTNNVTLSFDPRDPGPTTLSGPGAQAYNEARMAALDASSKLSALIMGNRAHHISLCSQVQIPPPSRSRYLIGGSYLLAARQIPPRRTHAPLARDALTRGHRRDRGTRLPRSIPLQLPHHRCAVKWGSSAEYDQAGFNFAEDTELGMYEFSDRDKEAQGTLSTMLKCNVSASTELIATDVLFHGFDWEALGRGVVVDVTGSIGHVSIQLARRIRKLHFIVQDFESVCQRGESLLHDDLRDRIRFQAKNFFDEQEKIPHQRAVYFFRGILYNWSDKYACRILRAVIPALKPGDRIVLCDQVLAQPGTVSPSVEREMRFMDMTMLSNFNGQERTAAQFESLVASAHSGLKIVQMTVPAAHATGLIDISFER</sequence>
<name>A0ABR4KD85_9EURO</name>
<gene>
    <name evidence="6" type="ORF">BJY01DRAFT_245562</name>
</gene>